<dbReference type="PANTHER" id="PTHR11070">
    <property type="entry name" value="UVRD / RECB / PCRA DNA HELICASE FAMILY MEMBER"/>
    <property type="match status" value="1"/>
</dbReference>
<dbReference type="Proteomes" id="UP000615234">
    <property type="component" value="Unassembled WGS sequence"/>
</dbReference>
<keyword evidence="2 5" id="KW-0378">Hydrolase</keyword>
<keyword evidence="3 5" id="KW-0347">Helicase</keyword>
<feature type="domain" description="UvrD-like helicase ATP-binding" evidence="6">
    <location>
        <begin position="218"/>
        <end position="564"/>
    </location>
</feature>
<evidence type="ECO:0000313" key="8">
    <source>
        <dbReference type="Proteomes" id="UP000615234"/>
    </source>
</evidence>
<dbReference type="InterPro" id="IPR000212">
    <property type="entry name" value="DNA_helicase_UvrD/REP"/>
</dbReference>
<evidence type="ECO:0000313" key="7">
    <source>
        <dbReference type="EMBL" id="MBC5663362.1"/>
    </source>
</evidence>
<organism evidence="7 8">
    <name type="scientific">Coprococcus hominis</name>
    <name type="common">ex Liu et al. 2022</name>
    <dbReference type="NCBI Taxonomy" id="2763039"/>
    <lineage>
        <taxon>Bacteria</taxon>
        <taxon>Bacillati</taxon>
        <taxon>Bacillota</taxon>
        <taxon>Clostridia</taxon>
        <taxon>Lachnospirales</taxon>
        <taxon>Lachnospiraceae</taxon>
        <taxon>Coprococcus</taxon>
    </lineage>
</organism>
<dbReference type="GO" id="GO:0000725">
    <property type="term" value="P:recombinational repair"/>
    <property type="evidence" value="ECO:0007669"/>
    <property type="project" value="TreeGrafter"/>
</dbReference>
<dbReference type="GO" id="GO:0016787">
    <property type="term" value="F:hydrolase activity"/>
    <property type="evidence" value="ECO:0007669"/>
    <property type="project" value="UniProtKB-UniRule"/>
</dbReference>
<feature type="binding site" evidence="5">
    <location>
        <begin position="239"/>
        <end position="246"/>
    </location>
    <ligand>
        <name>ATP</name>
        <dbReference type="ChEBI" id="CHEBI:30616"/>
    </ligand>
</feature>
<dbReference type="GO" id="GO:0005524">
    <property type="term" value="F:ATP binding"/>
    <property type="evidence" value="ECO:0007669"/>
    <property type="project" value="UniProtKB-UniRule"/>
</dbReference>
<proteinExistence type="predicted"/>
<evidence type="ECO:0000256" key="1">
    <source>
        <dbReference type="ARBA" id="ARBA00022741"/>
    </source>
</evidence>
<sequence length="717" mass="83602">MSVLKGKKMDKKQVQETYRETTLEEEQEYFEEVENELQCDLQTTQESIDYRNQAIKAQKKYMRDSHGDMDDEEFLQNMNNVNNDTFFIEHAAKQVDVLAHQIESPYFGKIAFEYQGDGQVLPVYIGTNGYWSMDEQDQKVYDWRAPIASMYYDYEKGEASYQAPDKEYFGKIVEKKQFDISNGRLHNAVDTDEKINDMILLDALGKNSGTKMKSVVATIQKEQNALIRNKTAYNLIVDGRAGSGKTVVAMHRLAWLLFNNRKTMSADNVMILSPNGIFGDYIAGVLPEVGEDNVPEKEFDSLMEEILFVDCDYETKLEQADRITTHPDMESPEMKNIAWKSSIAFYQAFNKYLEDYTENIKFKDFHFEKTEFTKDQIEKMFYNRFARYPVYERFEKIAYFIADRVEDEQDQAFTDEKHQKMENQITKEMIYQYAERNLIELYQDFLNSQAEQYPGIEQYRNEYGKVCYEDILAVFYLQIYFYGCKSYDNIKHLVIDEMQDYNIFQYAVLDRIFKCKKTILGDSLQVLYYNPEETVLDVLQTVFVPHGGTGGCQIKTLDTAYRSTCEITEFCNKILEADRASDEAEAHPLNRHGMEPVTEQAESIEDAAGFIAEKLDYGELDDFDNVAILCDDEERAFAMYKELEEYEQVTYLTNQSTVYNGGVVVLPKFLAKGMEFDAVFVINEQDVMENRISRHAFYISCTRALHQLYVINVTNQT</sequence>
<gene>
    <name evidence="7" type="ORF">H8S09_10740</name>
</gene>
<dbReference type="PANTHER" id="PTHR11070:SF17">
    <property type="entry name" value="DNA HELICASE IV"/>
    <property type="match status" value="1"/>
</dbReference>
<dbReference type="PROSITE" id="PS51198">
    <property type="entry name" value="UVRD_HELICASE_ATP_BIND"/>
    <property type="match status" value="1"/>
</dbReference>
<dbReference type="GO" id="GO:0043138">
    <property type="term" value="F:3'-5' DNA helicase activity"/>
    <property type="evidence" value="ECO:0007669"/>
    <property type="project" value="TreeGrafter"/>
</dbReference>
<comment type="caution">
    <text evidence="7">The sequence shown here is derived from an EMBL/GenBank/DDBJ whole genome shotgun (WGS) entry which is preliminary data.</text>
</comment>
<evidence type="ECO:0000256" key="2">
    <source>
        <dbReference type="ARBA" id="ARBA00022801"/>
    </source>
</evidence>
<accession>A0A8I0AKP7</accession>
<dbReference type="GO" id="GO:0003677">
    <property type="term" value="F:DNA binding"/>
    <property type="evidence" value="ECO:0007669"/>
    <property type="project" value="InterPro"/>
</dbReference>
<dbReference type="EMBL" id="JACOOX010000005">
    <property type="protein sequence ID" value="MBC5663362.1"/>
    <property type="molecule type" value="Genomic_DNA"/>
</dbReference>
<dbReference type="InterPro" id="IPR027417">
    <property type="entry name" value="P-loop_NTPase"/>
</dbReference>
<evidence type="ECO:0000256" key="4">
    <source>
        <dbReference type="ARBA" id="ARBA00022840"/>
    </source>
</evidence>
<keyword evidence="4 5" id="KW-0067">ATP-binding</keyword>
<keyword evidence="8" id="KW-1185">Reference proteome</keyword>
<protein>
    <submittedName>
        <fullName evidence="7">Superfamily I DNA and RNA helicase</fullName>
    </submittedName>
</protein>
<dbReference type="SUPFAM" id="SSF52540">
    <property type="entry name" value="P-loop containing nucleoside triphosphate hydrolases"/>
    <property type="match status" value="1"/>
</dbReference>
<dbReference type="Gene3D" id="3.40.50.300">
    <property type="entry name" value="P-loop containing nucleotide triphosphate hydrolases"/>
    <property type="match status" value="2"/>
</dbReference>
<keyword evidence="1 5" id="KW-0547">Nucleotide-binding</keyword>
<evidence type="ECO:0000256" key="3">
    <source>
        <dbReference type="ARBA" id="ARBA00022806"/>
    </source>
</evidence>
<dbReference type="InterPro" id="IPR014016">
    <property type="entry name" value="UvrD-like_ATP-bd"/>
</dbReference>
<dbReference type="AlphaFoldDB" id="A0A8I0AKP7"/>
<reference evidence="7 8" key="1">
    <citation type="submission" date="2020-08" db="EMBL/GenBank/DDBJ databases">
        <title>Genome public.</title>
        <authorList>
            <person name="Liu C."/>
            <person name="Sun Q."/>
        </authorList>
    </citation>
    <scope>NUCLEOTIDE SEQUENCE [LARGE SCALE GENOMIC DNA]</scope>
    <source>
        <strain evidence="7 8">NSJ-10</strain>
    </source>
</reference>
<evidence type="ECO:0000259" key="6">
    <source>
        <dbReference type="PROSITE" id="PS51198"/>
    </source>
</evidence>
<name>A0A8I0AKP7_9FIRM</name>
<dbReference type="GO" id="GO:0005829">
    <property type="term" value="C:cytosol"/>
    <property type="evidence" value="ECO:0007669"/>
    <property type="project" value="TreeGrafter"/>
</dbReference>
<evidence type="ECO:0000256" key="5">
    <source>
        <dbReference type="PROSITE-ProRule" id="PRU00560"/>
    </source>
</evidence>